<dbReference type="Gene3D" id="1.20.1530.20">
    <property type="match status" value="1"/>
</dbReference>
<evidence type="ECO:0000256" key="5">
    <source>
        <dbReference type="SAM" id="Phobius"/>
    </source>
</evidence>
<feature type="transmembrane region" description="Helical" evidence="5">
    <location>
        <begin position="12"/>
        <end position="30"/>
    </location>
</feature>
<reference evidence="6 7" key="1">
    <citation type="submission" date="2023-11" db="EMBL/GenBank/DDBJ databases">
        <title>MicrobeMod: A computational toolkit for identifying prokaryotic methylation and restriction-modification with nanopore sequencing.</title>
        <authorList>
            <person name="Crits-Christoph A."/>
            <person name="Kang S.C."/>
            <person name="Lee H."/>
            <person name="Ostrov N."/>
        </authorList>
    </citation>
    <scope>NUCLEOTIDE SEQUENCE [LARGE SCALE GENOMIC DNA]</scope>
    <source>
        <strain evidence="6 7">DSMZ 700</strain>
    </source>
</reference>
<dbReference type="RefSeq" id="WP_319615056.1">
    <property type="nucleotide sequence ID" value="NZ_JAWXYB010000018.1"/>
</dbReference>
<dbReference type="AlphaFoldDB" id="A0AAW9DV80"/>
<organism evidence="6 7">
    <name type="scientific">Acidiphilium acidophilum</name>
    <name type="common">Thiobacillus acidophilus</name>
    <dbReference type="NCBI Taxonomy" id="76588"/>
    <lineage>
        <taxon>Bacteria</taxon>
        <taxon>Pseudomonadati</taxon>
        <taxon>Pseudomonadota</taxon>
        <taxon>Alphaproteobacteria</taxon>
        <taxon>Acetobacterales</taxon>
        <taxon>Acidocellaceae</taxon>
        <taxon>Acidiphilium</taxon>
    </lineage>
</organism>
<dbReference type="InterPro" id="IPR004710">
    <property type="entry name" value="Bilac:Na_transpt"/>
</dbReference>
<feature type="transmembrane region" description="Helical" evidence="5">
    <location>
        <begin position="160"/>
        <end position="182"/>
    </location>
</feature>
<proteinExistence type="predicted"/>
<feature type="transmembrane region" description="Helical" evidence="5">
    <location>
        <begin position="67"/>
        <end position="90"/>
    </location>
</feature>
<evidence type="ECO:0000313" key="7">
    <source>
        <dbReference type="Proteomes" id="UP001279553"/>
    </source>
</evidence>
<dbReference type="InterPro" id="IPR002657">
    <property type="entry name" value="BilAc:Na_symport/Acr3"/>
</dbReference>
<dbReference type="InterPro" id="IPR038770">
    <property type="entry name" value="Na+/solute_symporter_sf"/>
</dbReference>
<evidence type="ECO:0000256" key="1">
    <source>
        <dbReference type="ARBA" id="ARBA00004141"/>
    </source>
</evidence>
<gene>
    <name evidence="6" type="ORF">SIL87_15755</name>
</gene>
<dbReference type="GO" id="GO:0016020">
    <property type="term" value="C:membrane"/>
    <property type="evidence" value="ECO:0007669"/>
    <property type="project" value="UniProtKB-SubCell"/>
</dbReference>
<comment type="caution">
    <text evidence="6">The sequence shown here is derived from an EMBL/GenBank/DDBJ whole genome shotgun (WGS) entry which is preliminary data.</text>
</comment>
<feature type="transmembrane region" description="Helical" evidence="5">
    <location>
        <begin position="194"/>
        <end position="217"/>
    </location>
</feature>
<dbReference type="PANTHER" id="PTHR10361:SF28">
    <property type="entry name" value="P3 PROTEIN-RELATED"/>
    <property type="match status" value="1"/>
</dbReference>
<keyword evidence="7" id="KW-1185">Reference proteome</keyword>
<feature type="transmembrane region" description="Helical" evidence="5">
    <location>
        <begin position="223"/>
        <end position="246"/>
    </location>
</feature>
<dbReference type="EMBL" id="JAWXYB010000018">
    <property type="protein sequence ID" value="MDX5932212.1"/>
    <property type="molecule type" value="Genomic_DNA"/>
</dbReference>
<feature type="transmembrane region" description="Helical" evidence="5">
    <location>
        <begin position="125"/>
        <end position="148"/>
    </location>
</feature>
<dbReference type="PANTHER" id="PTHR10361">
    <property type="entry name" value="SODIUM-BILE ACID COTRANSPORTER"/>
    <property type="match status" value="1"/>
</dbReference>
<evidence type="ECO:0000313" key="6">
    <source>
        <dbReference type="EMBL" id="MDX5932212.1"/>
    </source>
</evidence>
<evidence type="ECO:0000256" key="2">
    <source>
        <dbReference type="ARBA" id="ARBA00022692"/>
    </source>
</evidence>
<evidence type="ECO:0000256" key="3">
    <source>
        <dbReference type="ARBA" id="ARBA00022989"/>
    </source>
</evidence>
<feature type="transmembrane region" description="Helical" evidence="5">
    <location>
        <begin position="36"/>
        <end position="55"/>
    </location>
</feature>
<keyword evidence="3 5" id="KW-1133">Transmembrane helix</keyword>
<dbReference type="Pfam" id="PF01758">
    <property type="entry name" value="SBF"/>
    <property type="match status" value="1"/>
</dbReference>
<feature type="transmembrane region" description="Helical" evidence="5">
    <location>
        <begin position="96"/>
        <end position="118"/>
    </location>
</feature>
<sequence>METARFLINKMMPFWLVVCGIAGYAAPHVFIRLAPYTIYDLAGVILLMSLTLTPAEIGPVFTRPKTLIAGFLIKWITVPLAAIVAARLVYAGQPQLAAGTILDGATPAGVTSNLFTFLAHGAVPLAIGLTFVHTLLSPILTPAVTALFAHKYVHVSFMALFHQMLVIVLLPLALGVGARTIIGARRIARVQPVFPMLSALLLYCLALGLVAAAAPAIAKNLEWVPIIAVTTSVICVVNLGLAYGLARGLKLGEAEARAIMFDVGIYNSGLGAVLASVNFGAFAALPALMNALLNMIIGSMLASYLGSRPVPEPSLQPVRLDQSAPPLGAE</sequence>
<accession>A0AAW9DV80</accession>
<protein>
    <submittedName>
        <fullName evidence="6">Bile acid:sodium symporter family protein</fullName>
    </submittedName>
</protein>
<keyword evidence="4 5" id="KW-0472">Membrane</keyword>
<evidence type="ECO:0000256" key="4">
    <source>
        <dbReference type="ARBA" id="ARBA00023136"/>
    </source>
</evidence>
<feature type="transmembrane region" description="Helical" evidence="5">
    <location>
        <begin position="258"/>
        <end position="277"/>
    </location>
</feature>
<comment type="subcellular location">
    <subcellularLocation>
        <location evidence="1">Membrane</location>
        <topology evidence="1">Multi-pass membrane protein</topology>
    </subcellularLocation>
</comment>
<dbReference type="Proteomes" id="UP001279553">
    <property type="component" value="Unassembled WGS sequence"/>
</dbReference>
<keyword evidence="2 5" id="KW-0812">Transmembrane</keyword>
<name>A0AAW9DV80_ACIAO</name>